<evidence type="ECO:0000313" key="1">
    <source>
        <dbReference type="EMBL" id="VFK43195.1"/>
    </source>
</evidence>
<accession>A0A450YNT9</accession>
<dbReference type="EMBL" id="CAADHB010000134">
    <property type="protein sequence ID" value="VFK80625.1"/>
    <property type="molecule type" value="Genomic_DNA"/>
</dbReference>
<evidence type="ECO:0000313" key="2">
    <source>
        <dbReference type="EMBL" id="VFK48809.1"/>
    </source>
</evidence>
<name>A0A450YNT9_9GAMM</name>
<gene>
    <name evidence="3" type="ORF">BECKSD772D_GA0070982_11344</name>
    <name evidence="2" type="ORF">BECKSD772E_GA0070983_11434</name>
    <name evidence="1" type="ORF">BECKSD772F_GA0070984_11394</name>
</gene>
<sequence length="693" mass="80664">MATVLNQLQIPFVPYQQRAPLQTPERLQKDHTPPSPLVLGLRPIQQYDYLNIARARIESGSLPFVKENIRKIKSSSYEYYYFEDWNPIVAQVQLSGQILWKAIAPCNGNDVKAIGNFLTLQNQSVHVNTGCHGNRQGMMPADGEFYLANDMQEPAFFNEDTRAFNHVPNKVSFLQVSAYVRPIYPEKANHTIDAWCFSFKTLFTDIKNHLIPKDLKGDFIPTLFKDVVTHQLMKEPMYSPECSVIHGRTHYYDRETIEDLIDQNSERMDVVGMLPALKWACDDLFRKESYKLKRRLVQEDPNKTIKCRLAECGKIIHISTFLFDPQLKEEIYLYRMTLKNVRQLREKDSANLQKINILQQDMLNKTQRINFLETELGTKDQTIVGLNQENTTLKGRVTVEIAEKQQLKLKNREITRIAKRQRDVIDELEQGIIPEDLQEVQEMAVAFQNAFIQEPQVKARERVALMELGDFSIPLNMPVFLKNAQKRIAVTNELLKELKNFDGLLTQGWIYQPTPFIKKGETQSEEFLESHVQAFRRYIAEVVKPPYNTIIHEASCQLVLKLDGEFSLYKDILKITSEPFLKLQRNLQSTELLWRELEGTLDNVHLDFHSLLKDKRLKLKTPTRQDYHVVSSQIIRHDPEVFWEQQEKAITEIAVIGSKTYATKLSEILSRLMAIRWCEENNRILNQFLNSCM</sequence>
<proteinExistence type="predicted"/>
<dbReference type="EMBL" id="CAADFR010000139">
    <property type="protein sequence ID" value="VFK43195.1"/>
    <property type="molecule type" value="Genomic_DNA"/>
</dbReference>
<protein>
    <submittedName>
        <fullName evidence="1">Uncharacterized protein</fullName>
    </submittedName>
</protein>
<dbReference type="AlphaFoldDB" id="A0A450YNT9"/>
<organism evidence="1">
    <name type="scientific">Candidatus Kentrum sp. SD</name>
    <dbReference type="NCBI Taxonomy" id="2126332"/>
    <lineage>
        <taxon>Bacteria</taxon>
        <taxon>Pseudomonadati</taxon>
        <taxon>Pseudomonadota</taxon>
        <taxon>Gammaproteobacteria</taxon>
        <taxon>Candidatus Kentrum</taxon>
    </lineage>
</organism>
<evidence type="ECO:0000313" key="3">
    <source>
        <dbReference type="EMBL" id="VFK80625.1"/>
    </source>
</evidence>
<reference evidence="1" key="1">
    <citation type="submission" date="2019-02" db="EMBL/GenBank/DDBJ databases">
        <authorList>
            <person name="Gruber-Vodicka R. H."/>
            <person name="Seah K. B. B."/>
        </authorList>
    </citation>
    <scope>NUCLEOTIDE SEQUENCE</scope>
    <source>
        <strain evidence="3">BECK_S127</strain>
        <strain evidence="2">BECK_S1320</strain>
        <strain evidence="1">BECK_S1321</strain>
    </source>
</reference>
<dbReference type="EMBL" id="CAADFU010000143">
    <property type="protein sequence ID" value="VFK48809.1"/>
    <property type="molecule type" value="Genomic_DNA"/>
</dbReference>